<dbReference type="Gene3D" id="3.50.4.10">
    <property type="entry name" value="Hepatocyte Growth Factor"/>
    <property type="match status" value="1"/>
</dbReference>
<sequence length="253" mass="25805">MNSPQSHPDSHKEAISGYYGVHPGLEVAPQPIKAFDEAPLAPVPVPERTICGMRRTSFFLSVALLVVILAAAVGGGVGGSLAVQNAKSTCASKDADTAGLTVVTTTVTAPAAGATSPATSASTSASASATEPLVVPTGIVKLECPGLTDDIAISLGSKSWVFTPACNIDYSGSDFGAVIVYSFHDCLQACAAHNHFSGEDECIAVTFKADQIHYIQSDYGNCWLKRGDPAAGRVTGGDVNFTAGAKLKGSTGS</sequence>
<dbReference type="OMA" id="CDSAAWI"/>
<evidence type="ECO:0000313" key="2">
    <source>
        <dbReference type="EMBL" id="GAP86266.1"/>
    </source>
</evidence>
<keyword evidence="3" id="KW-1185">Reference proteome</keyword>
<keyword evidence="1" id="KW-0472">Membrane</keyword>
<evidence type="ECO:0000256" key="1">
    <source>
        <dbReference type="SAM" id="Phobius"/>
    </source>
</evidence>
<dbReference type="AlphaFoldDB" id="A0A1W2TE38"/>
<keyword evidence="1" id="KW-0812">Transmembrane</keyword>
<accession>A0A1W2TE38</accession>
<protein>
    <recommendedName>
        <fullName evidence="4">Apple domain-containing protein</fullName>
    </recommendedName>
</protein>
<dbReference type="STRING" id="77044.A0A1W2TE38"/>
<keyword evidence="1" id="KW-1133">Transmembrane helix</keyword>
<reference evidence="2" key="1">
    <citation type="submission" date="2016-03" db="EMBL/GenBank/DDBJ databases">
        <title>Draft genome sequence of Rosellinia necatrix.</title>
        <authorList>
            <person name="Kanematsu S."/>
        </authorList>
    </citation>
    <scope>NUCLEOTIDE SEQUENCE [LARGE SCALE GENOMIC DNA]</scope>
    <source>
        <strain evidence="2">W97</strain>
    </source>
</reference>
<organism evidence="2">
    <name type="scientific">Rosellinia necatrix</name>
    <name type="common">White root-rot fungus</name>
    <dbReference type="NCBI Taxonomy" id="77044"/>
    <lineage>
        <taxon>Eukaryota</taxon>
        <taxon>Fungi</taxon>
        <taxon>Dikarya</taxon>
        <taxon>Ascomycota</taxon>
        <taxon>Pezizomycotina</taxon>
        <taxon>Sordariomycetes</taxon>
        <taxon>Xylariomycetidae</taxon>
        <taxon>Xylariales</taxon>
        <taxon>Xylariaceae</taxon>
        <taxon>Rosellinia</taxon>
    </lineage>
</organism>
<dbReference type="EMBL" id="DF977463">
    <property type="protein sequence ID" value="GAP86266.1"/>
    <property type="molecule type" value="Genomic_DNA"/>
</dbReference>
<proteinExistence type="predicted"/>
<evidence type="ECO:0000313" key="3">
    <source>
        <dbReference type="Proteomes" id="UP000054516"/>
    </source>
</evidence>
<feature type="transmembrane region" description="Helical" evidence="1">
    <location>
        <begin position="58"/>
        <end position="83"/>
    </location>
</feature>
<dbReference type="Proteomes" id="UP000054516">
    <property type="component" value="Unassembled WGS sequence"/>
</dbReference>
<name>A0A1W2TE38_ROSNE</name>
<gene>
    <name evidence="2" type="ORF">SAMD00023353_1801490</name>
</gene>
<evidence type="ECO:0008006" key="4">
    <source>
        <dbReference type="Google" id="ProtNLM"/>
    </source>
</evidence>
<dbReference type="OrthoDB" id="5358884at2759"/>